<evidence type="ECO:0000259" key="4">
    <source>
        <dbReference type="PROSITE" id="PS51462"/>
    </source>
</evidence>
<dbReference type="EMBL" id="LVHG01000002">
    <property type="protein sequence ID" value="OAK66918.1"/>
    <property type="molecule type" value="Genomic_DNA"/>
</dbReference>
<feature type="region of interest" description="Disordered" evidence="3">
    <location>
        <begin position="175"/>
        <end position="194"/>
    </location>
</feature>
<protein>
    <submittedName>
        <fullName evidence="5">ADP-ribose pyrophosphatase</fullName>
    </submittedName>
</protein>
<accession>A0AA91DSZ6</accession>
<dbReference type="InterPro" id="IPR029401">
    <property type="entry name" value="Nudix_N"/>
</dbReference>
<comment type="cofactor">
    <cofactor evidence="1">
        <name>Mg(2+)</name>
        <dbReference type="ChEBI" id="CHEBI:18420"/>
    </cofactor>
</comment>
<dbReference type="InterPro" id="IPR015797">
    <property type="entry name" value="NUDIX_hydrolase-like_dom_sf"/>
</dbReference>
<dbReference type="Pfam" id="PF00293">
    <property type="entry name" value="NUDIX"/>
    <property type="match status" value="1"/>
</dbReference>
<sequence length="194" mass="21708">MPHPKFCQVCATPLEWIALMEDGGPKERLRCSNCGHTHWNNPTPVLAAIVEYRGQVLLARNAAWPGKMFALITGFMEAGETPEEGVAREVKEETNLDVSALKIVGAYDFQRMNQVIIAYHVVADGEVKLSPELVDYRLYDLPDLKCWPAGTGYALADWLRTRGHEPVFFTAAENEERRRGLNLPPEPEERGSAS</sequence>
<proteinExistence type="predicted"/>
<evidence type="ECO:0000256" key="3">
    <source>
        <dbReference type="SAM" id="MobiDB-lite"/>
    </source>
</evidence>
<dbReference type="RefSeq" id="WP_081265761.1">
    <property type="nucleotide sequence ID" value="NZ_LVHG01000002.1"/>
</dbReference>
<evidence type="ECO:0000313" key="6">
    <source>
        <dbReference type="Proteomes" id="UP000077852"/>
    </source>
</evidence>
<evidence type="ECO:0000256" key="2">
    <source>
        <dbReference type="ARBA" id="ARBA00022801"/>
    </source>
</evidence>
<dbReference type="InterPro" id="IPR020084">
    <property type="entry name" value="NUDIX_hydrolase_CS"/>
</dbReference>
<dbReference type="InterPro" id="IPR000086">
    <property type="entry name" value="NUDIX_hydrolase_dom"/>
</dbReference>
<dbReference type="Gene3D" id="3.90.79.10">
    <property type="entry name" value="Nucleoside Triphosphate Pyrophosphohydrolase"/>
    <property type="match status" value="1"/>
</dbReference>
<feature type="domain" description="Nudix hydrolase" evidence="4">
    <location>
        <begin position="40"/>
        <end position="161"/>
    </location>
</feature>
<organism evidence="5 6">
    <name type="scientific">Variovorax paradoxus</name>
    <dbReference type="NCBI Taxonomy" id="34073"/>
    <lineage>
        <taxon>Bacteria</taxon>
        <taxon>Pseudomonadati</taxon>
        <taxon>Pseudomonadota</taxon>
        <taxon>Betaproteobacteria</taxon>
        <taxon>Burkholderiales</taxon>
        <taxon>Comamonadaceae</taxon>
        <taxon>Variovorax</taxon>
    </lineage>
</organism>
<evidence type="ECO:0000313" key="5">
    <source>
        <dbReference type="EMBL" id="OAK66918.1"/>
    </source>
</evidence>
<dbReference type="GO" id="GO:0016787">
    <property type="term" value="F:hydrolase activity"/>
    <property type="evidence" value="ECO:0007669"/>
    <property type="project" value="UniProtKB-KW"/>
</dbReference>
<dbReference type="PANTHER" id="PTHR43222:SF2">
    <property type="entry name" value="NUDIX HYDROLASE 23, CHLOROPLASTIC"/>
    <property type="match status" value="1"/>
</dbReference>
<dbReference type="Proteomes" id="UP000077852">
    <property type="component" value="Unassembled WGS sequence"/>
</dbReference>
<gene>
    <name evidence="5" type="ORF">A3K87_05075</name>
</gene>
<dbReference type="CDD" id="cd00029">
    <property type="entry name" value="C1"/>
    <property type="match status" value="1"/>
</dbReference>
<name>A0AA91DSZ6_VARPD</name>
<comment type="caution">
    <text evidence="5">The sequence shown here is derived from an EMBL/GenBank/DDBJ whole genome shotgun (WGS) entry which is preliminary data.</text>
</comment>
<dbReference type="PROSITE" id="PS51462">
    <property type="entry name" value="NUDIX"/>
    <property type="match status" value="1"/>
</dbReference>
<keyword evidence="2" id="KW-0378">Hydrolase</keyword>
<reference evidence="5 6" key="1">
    <citation type="submission" date="2016-03" db="EMBL/GenBank/DDBJ databases">
        <title>Genome sequence of Variovorax paradoxus KB5.</title>
        <authorList>
            <person name="Jeong H."/>
            <person name="Hong C.E."/>
            <person name="Jo S.H."/>
            <person name="Park J.M."/>
        </authorList>
    </citation>
    <scope>NUCLEOTIDE SEQUENCE [LARGE SCALE GENOMIC DNA]</scope>
    <source>
        <strain evidence="5 6">KB5</strain>
    </source>
</reference>
<dbReference type="AlphaFoldDB" id="A0AA91DSZ6"/>
<dbReference type="Pfam" id="PF14803">
    <property type="entry name" value="Zn_ribbon_Nudix"/>
    <property type="match status" value="1"/>
</dbReference>
<dbReference type="SUPFAM" id="SSF55811">
    <property type="entry name" value="Nudix"/>
    <property type="match status" value="1"/>
</dbReference>
<dbReference type="PROSITE" id="PS00893">
    <property type="entry name" value="NUDIX_BOX"/>
    <property type="match status" value="1"/>
</dbReference>
<dbReference type="PANTHER" id="PTHR43222">
    <property type="entry name" value="NUDIX HYDROLASE 23"/>
    <property type="match status" value="1"/>
</dbReference>
<evidence type="ECO:0000256" key="1">
    <source>
        <dbReference type="ARBA" id="ARBA00001946"/>
    </source>
</evidence>